<evidence type="ECO:0000313" key="1">
    <source>
        <dbReference type="EMBL" id="GAL68314.1"/>
    </source>
</evidence>
<proteinExistence type="predicted"/>
<organism evidence="1 3">
    <name type="scientific">Jejuia pallidilutea</name>
    <dbReference type="NCBI Taxonomy" id="504487"/>
    <lineage>
        <taxon>Bacteria</taxon>
        <taxon>Pseudomonadati</taxon>
        <taxon>Bacteroidota</taxon>
        <taxon>Flavobacteriia</taxon>
        <taxon>Flavobacteriales</taxon>
        <taxon>Flavobacteriaceae</taxon>
        <taxon>Jejuia</taxon>
    </lineage>
</organism>
<evidence type="ECO:0000313" key="2">
    <source>
        <dbReference type="EMBL" id="GAL70212.1"/>
    </source>
</evidence>
<evidence type="ECO:0000313" key="3">
    <source>
        <dbReference type="Proteomes" id="UP000029641"/>
    </source>
</evidence>
<protein>
    <submittedName>
        <fullName evidence="1">Uncharacterized protein</fullName>
    </submittedName>
</protein>
<sequence length="49" mass="5344">MFALSQTAYSQLGFSHEIGVIAGPVQFRSDFGSRDDEKQTLVTLVLALV</sequence>
<dbReference type="AlphaFoldDB" id="A0A090VYI9"/>
<comment type="caution">
    <text evidence="1">The sequence shown here is derived from an EMBL/GenBank/DDBJ whole genome shotgun (WGS) entry which is preliminary data.</text>
</comment>
<evidence type="ECO:0000313" key="4">
    <source>
        <dbReference type="Proteomes" id="UP000029646"/>
    </source>
</evidence>
<gene>
    <name evidence="1" type="ORF">JCM19301_254</name>
    <name evidence="2" type="ORF">JCM19302_2787</name>
</gene>
<dbReference type="Proteomes" id="UP000029646">
    <property type="component" value="Unassembled WGS sequence"/>
</dbReference>
<name>A0A090VYI9_9FLAO</name>
<reference evidence="3 4" key="1">
    <citation type="journal article" date="2014" name="Genome Announc.">
        <title>Draft Genome Sequence of Marine Flavobacterium Jejuia pallidilutea Strain 11shimoA1 and Pigmentation Mutants.</title>
        <authorList>
            <person name="Takatani N."/>
            <person name="Nakanishi M."/>
            <person name="Meirelles P."/>
            <person name="Mino S."/>
            <person name="Suda W."/>
            <person name="Oshima K."/>
            <person name="Hattori M."/>
            <person name="Ohkuma M."/>
            <person name="Hosokawa M."/>
            <person name="Miyashita K."/>
            <person name="Thompson F.L."/>
            <person name="Niwa A."/>
            <person name="Sawabe T."/>
            <person name="Sawabe T."/>
        </authorList>
    </citation>
    <scope>NUCLEOTIDE SEQUENCE [LARGE SCALE GENOMIC DNA]</scope>
    <source>
        <strain evidence="1 3">JCM 19301</strain>
        <strain evidence="2">JCM 19302</strain>
        <strain evidence="4">JCM19302</strain>
    </source>
</reference>
<dbReference type="EMBL" id="BBNR01000018">
    <property type="protein sequence ID" value="GAL68314.1"/>
    <property type="molecule type" value="Genomic_DNA"/>
</dbReference>
<dbReference type="EMBL" id="BBNS01000004">
    <property type="protein sequence ID" value="GAL70212.1"/>
    <property type="molecule type" value="Genomic_DNA"/>
</dbReference>
<accession>A0A090VYI9</accession>
<dbReference type="Proteomes" id="UP000029641">
    <property type="component" value="Unassembled WGS sequence"/>
</dbReference>